<dbReference type="KEGG" id="bgm:CAL15_00510"/>
<protein>
    <submittedName>
        <fullName evidence="3">Enoyl-CoA hydratase</fullName>
    </submittedName>
</protein>
<dbReference type="AlphaFoldDB" id="A0A1W6Z6H1"/>
<evidence type="ECO:0000313" key="3">
    <source>
        <dbReference type="EMBL" id="ARP92991.1"/>
    </source>
</evidence>
<dbReference type="CDD" id="cd06558">
    <property type="entry name" value="crotonase-like"/>
    <property type="match status" value="1"/>
</dbReference>
<evidence type="ECO:0000256" key="2">
    <source>
        <dbReference type="ARBA" id="ARBA00023239"/>
    </source>
</evidence>
<dbReference type="EMBL" id="CP021111">
    <property type="protein sequence ID" value="ARP92991.1"/>
    <property type="molecule type" value="Genomic_DNA"/>
</dbReference>
<organism evidence="3 4">
    <name type="scientific">Bordetella genomosp. 13</name>
    <dbReference type="NCBI Taxonomy" id="463040"/>
    <lineage>
        <taxon>Bacteria</taxon>
        <taxon>Pseudomonadati</taxon>
        <taxon>Pseudomonadota</taxon>
        <taxon>Betaproteobacteria</taxon>
        <taxon>Burkholderiales</taxon>
        <taxon>Alcaligenaceae</taxon>
        <taxon>Bordetella</taxon>
    </lineage>
</organism>
<keyword evidence="2" id="KW-0456">Lyase</keyword>
<dbReference type="PANTHER" id="PTHR11941">
    <property type="entry name" value="ENOYL-COA HYDRATASE-RELATED"/>
    <property type="match status" value="1"/>
</dbReference>
<proteinExistence type="inferred from homology"/>
<dbReference type="GO" id="GO:0006635">
    <property type="term" value="P:fatty acid beta-oxidation"/>
    <property type="evidence" value="ECO:0007669"/>
    <property type="project" value="TreeGrafter"/>
</dbReference>
<dbReference type="GO" id="GO:0016836">
    <property type="term" value="F:hydro-lyase activity"/>
    <property type="evidence" value="ECO:0007669"/>
    <property type="project" value="UniProtKB-ARBA"/>
</dbReference>
<reference evidence="3 4" key="1">
    <citation type="submission" date="2017-05" db="EMBL/GenBank/DDBJ databases">
        <title>Complete and WGS of Bordetella genogroups.</title>
        <authorList>
            <person name="Spilker T."/>
            <person name="LiPuma J."/>
        </authorList>
    </citation>
    <scope>NUCLEOTIDE SEQUENCE [LARGE SCALE GENOMIC DNA]</scope>
    <source>
        <strain evidence="3 4">AU7206</strain>
    </source>
</reference>
<dbReference type="Proteomes" id="UP000194161">
    <property type="component" value="Chromosome"/>
</dbReference>
<name>A0A1W6Z6H1_9BORD</name>
<dbReference type="FunFam" id="1.10.12.10:FF:000001">
    <property type="entry name" value="Probable enoyl-CoA hydratase, mitochondrial"/>
    <property type="match status" value="1"/>
</dbReference>
<dbReference type="InterPro" id="IPR001753">
    <property type="entry name" value="Enoyl-CoA_hydra/iso"/>
</dbReference>
<comment type="similarity">
    <text evidence="1">Belongs to the enoyl-CoA hydratase/isomerase family.</text>
</comment>
<dbReference type="STRING" id="463040.CAL15_00510"/>
<keyword evidence="4" id="KW-1185">Reference proteome</keyword>
<dbReference type="SUPFAM" id="SSF52096">
    <property type="entry name" value="ClpP/crotonase"/>
    <property type="match status" value="1"/>
</dbReference>
<dbReference type="Gene3D" id="3.90.226.10">
    <property type="entry name" value="2-enoyl-CoA Hydratase, Chain A, domain 1"/>
    <property type="match status" value="1"/>
</dbReference>
<dbReference type="Gene3D" id="1.10.12.10">
    <property type="entry name" value="Lyase 2-enoyl-coa Hydratase, Chain A, domain 2"/>
    <property type="match status" value="1"/>
</dbReference>
<dbReference type="OrthoDB" id="9775794at2"/>
<dbReference type="Pfam" id="PF00378">
    <property type="entry name" value="ECH_1"/>
    <property type="match status" value="1"/>
</dbReference>
<evidence type="ECO:0000313" key="4">
    <source>
        <dbReference type="Proteomes" id="UP000194161"/>
    </source>
</evidence>
<dbReference type="RefSeq" id="WP_086076830.1">
    <property type="nucleotide sequence ID" value="NZ_CP021111.1"/>
</dbReference>
<dbReference type="InterPro" id="IPR029045">
    <property type="entry name" value="ClpP/crotonase-like_dom_sf"/>
</dbReference>
<sequence>MIQESMLEGRIALITLDRQKALNALSFQQLQNLDQAIDRVVAKRARGLVITGAGDKAFCAGADIPELIGRTLREEHDGARMGQEVFQRIHQLPVPSVAVIHGYAFGGGLELALACTFRVATAAARMGLPEIKLGLIPGYGGTQRLPRLVGEGRALELILSGRTVKADEAERIGLVNQVVETGAPAEIGAAYLAPFLQYGLNALDFARQAVQRGMQTTLEEGLRIERDLSTLAYRTADAAEGMQAFLDKRGPVFKDA</sequence>
<accession>A0A1W6Z6H1</accession>
<dbReference type="InterPro" id="IPR014748">
    <property type="entry name" value="Enoyl-CoA_hydra_C"/>
</dbReference>
<dbReference type="PANTHER" id="PTHR11941:SF54">
    <property type="entry name" value="ENOYL-COA HYDRATASE, MITOCHONDRIAL"/>
    <property type="match status" value="1"/>
</dbReference>
<dbReference type="FunFam" id="3.90.226.10:FF:000009">
    <property type="entry name" value="Carnitinyl-CoA dehydratase"/>
    <property type="match status" value="1"/>
</dbReference>
<gene>
    <name evidence="3" type="ORF">CAL15_00510</name>
</gene>
<evidence type="ECO:0000256" key="1">
    <source>
        <dbReference type="ARBA" id="ARBA00005254"/>
    </source>
</evidence>